<keyword evidence="2" id="KW-1185">Reference proteome</keyword>
<gene>
    <name evidence="1" type="ORF">PPERSA_08170</name>
</gene>
<reference evidence="1 2" key="1">
    <citation type="journal article" date="2015" name="Sci. Rep.">
        <title>Genome of the facultative scuticociliatosis pathogen Pseudocohnilembus persalinus provides insight into its virulence through horizontal gene transfer.</title>
        <authorList>
            <person name="Xiong J."/>
            <person name="Wang G."/>
            <person name="Cheng J."/>
            <person name="Tian M."/>
            <person name="Pan X."/>
            <person name="Warren A."/>
            <person name="Jiang C."/>
            <person name="Yuan D."/>
            <person name="Miao W."/>
        </authorList>
    </citation>
    <scope>NUCLEOTIDE SEQUENCE [LARGE SCALE GENOMIC DNA]</scope>
    <source>
        <strain evidence="1">36N120E</strain>
    </source>
</reference>
<organism evidence="1 2">
    <name type="scientific">Pseudocohnilembus persalinus</name>
    <name type="common">Ciliate</name>
    <dbReference type="NCBI Taxonomy" id="266149"/>
    <lineage>
        <taxon>Eukaryota</taxon>
        <taxon>Sar</taxon>
        <taxon>Alveolata</taxon>
        <taxon>Ciliophora</taxon>
        <taxon>Intramacronucleata</taxon>
        <taxon>Oligohymenophorea</taxon>
        <taxon>Scuticociliatia</taxon>
        <taxon>Philasterida</taxon>
        <taxon>Pseudocohnilembidae</taxon>
        <taxon>Pseudocohnilembus</taxon>
    </lineage>
</organism>
<dbReference type="EMBL" id="LDAU01000056">
    <property type="protein sequence ID" value="KRX08967.1"/>
    <property type="molecule type" value="Genomic_DNA"/>
</dbReference>
<proteinExistence type="predicted"/>
<sequence>MEKDKKQNNKNKKKEFIKEDFSFLHIMGPHAGEGEKSIWQRKLQDIQLNGFTFWITKCIQCKQNQVADFIQKSKLKNAKKEHHYVLFLAPSTKGGAKDTKTAQIATHFAQIPVFQDQSLIEKKLIQGDDKSLIWKQVPITNSDCSGLINKNTMALVFDEIQQFGQNEKFINLWDYGEFKNKAMPIKFHLGKTIAFSVLNDTSKHQEKSKSNIRQVVAIGRLKADSPLVFIKEQKDN</sequence>
<evidence type="ECO:0000313" key="1">
    <source>
        <dbReference type="EMBL" id="KRX08967.1"/>
    </source>
</evidence>
<dbReference type="AlphaFoldDB" id="A0A0V0R393"/>
<dbReference type="InParanoid" id="A0A0V0R393"/>
<protein>
    <submittedName>
        <fullName evidence="1">Uncharacterized protein</fullName>
    </submittedName>
</protein>
<name>A0A0V0R393_PSEPJ</name>
<dbReference type="Proteomes" id="UP000054937">
    <property type="component" value="Unassembled WGS sequence"/>
</dbReference>
<accession>A0A0V0R393</accession>
<evidence type="ECO:0000313" key="2">
    <source>
        <dbReference type="Proteomes" id="UP000054937"/>
    </source>
</evidence>
<comment type="caution">
    <text evidence="1">The sequence shown here is derived from an EMBL/GenBank/DDBJ whole genome shotgun (WGS) entry which is preliminary data.</text>
</comment>